<evidence type="ECO:0000256" key="1">
    <source>
        <dbReference type="SAM" id="SignalP"/>
    </source>
</evidence>
<gene>
    <name evidence="3" type="ORF">DFR46_1521</name>
</gene>
<comment type="caution">
    <text evidence="3">The sequence shown here is derived from an EMBL/GenBank/DDBJ whole genome shotgun (WGS) entry which is preliminary data.</text>
</comment>
<dbReference type="SUPFAM" id="SSF53474">
    <property type="entry name" value="alpha/beta-Hydrolases"/>
    <property type="match status" value="1"/>
</dbReference>
<protein>
    <recommendedName>
        <fullName evidence="2">Serine aminopeptidase S33 domain-containing protein</fullName>
    </recommendedName>
</protein>
<dbReference type="EMBL" id="QRDP01000004">
    <property type="protein sequence ID" value="RED16498.1"/>
    <property type="molecule type" value="Genomic_DNA"/>
</dbReference>
<dbReference type="InterPro" id="IPR022742">
    <property type="entry name" value="Hydrolase_4"/>
</dbReference>
<evidence type="ECO:0000259" key="2">
    <source>
        <dbReference type="Pfam" id="PF12146"/>
    </source>
</evidence>
<feature type="domain" description="Serine aminopeptidase S33" evidence="2">
    <location>
        <begin position="75"/>
        <end position="181"/>
    </location>
</feature>
<dbReference type="Pfam" id="PF12146">
    <property type="entry name" value="Hydrolase_4"/>
    <property type="match status" value="1"/>
</dbReference>
<dbReference type="RefSeq" id="WP_162843420.1">
    <property type="nucleotide sequence ID" value="NZ_QRDP01000004.1"/>
</dbReference>
<dbReference type="Gene3D" id="3.40.50.1820">
    <property type="entry name" value="alpha/beta hydrolase"/>
    <property type="match status" value="1"/>
</dbReference>
<name>A0A3D9FFU1_9SPHN</name>
<feature type="signal peptide" evidence="1">
    <location>
        <begin position="1"/>
        <end position="26"/>
    </location>
</feature>
<dbReference type="InterPro" id="IPR029058">
    <property type="entry name" value="AB_hydrolase_fold"/>
</dbReference>
<sequence>MPRAQFMLLFLVSIAMLVAQSGCAHFAREQLYAPPVGPIAMPEWDGAAPQRVSVTTEDGLGLAGLYWPATNGNQDIILVLHGRRDNAGRMAGYVQRIAASGRGVLVASYRGFNDNPGSPTEAGLVADARAFFRFAREQAGSNADVYVFGHSLGGAVAIQLAAREELAGVITLATFSDLDEAAPYFSEIFIPDSWASIATLGRVTEPILFIHGADDDYVEPAHSRRLYATSCSLAALAIIAGVRHRPNIRLVEPLLVGWIDALENSQGREISIEGTASWESKDACATR</sequence>
<proteinExistence type="predicted"/>
<accession>A0A3D9FFU1</accession>
<feature type="chain" id="PRO_5017717627" description="Serine aminopeptidase S33 domain-containing protein" evidence="1">
    <location>
        <begin position="27"/>
        <end position="287"/>
    </location>
</feature>
<organism evidence="3 4">
    <name type="scientific">Parasphingopyxis lamellibrachiae</name>
    <dbReference type="NCBI Taxonomy" id="680125"/>
    <lineage>
        <taxon>Bacteria</taxon>
        <taxon>Pseudomonadati</taxon>
        <taxon>Pseudomonadota</taxon>
        <taxon>Alphaproteobacteria</taxon>
        <taxon>Sphingomonadales</taxon>
        <taxon>Sphingomonadaceae</taxon>
        <taxon>Parasphingopyxis</taxon>
    </lineage>
</organism>
<keyword evidence="1" id="KW-0732">Signal</keyword>
<evidence type="ECO:0000313" key="4">
    <source>
        <dbReference type="Proteomes" id="UP000256310"/>
    </source>
</evidence>
<reference evidence="3 4" key="1">
    <citation type="submission" date="2018-07" db="EMBL/GenBank/DDBJ databases">
        <title>Genomic Encyclopedia of Type Strains, Phase IV (KMG-IV): sequencing the most valuable type-strain genomes for metagenomic binning, comparative biology and taxonomic classification.</title>
        <authorList>
            <person name="Goeker M."/>
        </authorList>
    </citation>
    <scope>NUCLEOTIDE SEQUENCE [LARGE SCALE GENOMIC DNA]</scope>
    <source>
        <strain evidence="3 4">DSM 26725</strain>
    </source>
</reference>
<keyword evidence="4" id="KW-1185">Reference proteome</keyword>
<dbReference type="AlphaFoldDB" id="A0A3D9FFU1"/>
<dbReference type="PANTHER" id="PTHR12277">
    <property type="entry name" value="ALPHA/BETA HYDROLASE DOMAIN-CONTAINING PROTEIN"/>
    <property type="match status" value="1"/>
</dbReference>
<evidence type="ECO:0000313" key="3">
    <source>
        <dbReference type="EMBL" id="RED16498.1"/>
    </source>
</evidence>
<dbReference type="Proteomes" id="UP000256310">
    <property type="component" value="Unassembled WGS sequence"/>
</dbReference>